<dbReference type="PANTHER" id="PTHR22916">
    <property type="entry name" value="GLYCOSYLTRANSFERASE"/>
    <property type="match status" value="1"/>
</dbReference>
<dbReference type="AlphaFoldDB" id="A0A2N7TY17"/>
<protein>
    <submittedName>
        <fullName evidence="2">Glycosyl transferase</fullName>
    </submittedName>
</protein>
<organism evidence="2 3">
    <name type="scientific">Billgrantia endophytica</name>
    <dbReference type="NCBI Taxonomy" id="2033802"/>
    <lineage>
        <taxon>Bacteria</taxon>
        <taxon>Pseudomonadati</taxon>
        <taxon>Pseudomonadota</taxon>
        <taxon>Gammaproteobacteria</taxon>
        <taxon>Oceanospirillales</taxon>
        <taxon>Halomonadaceae</taxon>
        <taxon>Billgrantia</taxon>
    </lineage>
</organism>
<dbReference type="GO" id="GO:0016758">
    <property type="term" value="F:hexosyltransferase activity"/>
    <property type="evidence" value="ECO:0007669"/>
    <property type="project" value="UniProtKB-ARBA"/>
</dbReference>
<dbReference type="OrthoDB" id="9801954at2"/>
<dbReference type="InterPro" id="IPR029044">
    <property type="entry name" value="Nucleotide-diphossugar_trans"/>
</dbReference>
<dbReference type="PANTHER" id="PTHR22916:SF3">
    <property type="entry name" value="UDP-GLCNAC:BETAGAL BETA-1,3-N-ACETYLGLUCOSAMINYLTRANSFERASE-LIKE PROTEIN 1"/>
    <property type="match status" value="1"/>
</dbReference>
<keyword evidence="2" id="KW-0808">Transferase</keyword>
<evidence type="ECO:0000313" key="2">
    <source>
        <dbReference type="EMBL" id="PMR73045.1"/>
    </source>
</evidence>
<gene>
    <name evidence="2" type="ORF">C1H69_18880</name>
</gene>
<dbReference type="RefSeq" id="WP_102654942.1">
    <property type="nucleotide sequence ID" value="NZ_PNRF01000038.1"/>
</dbReference>
<sequence>MGWAVSHWCDAACEADKRDPAACGACALRRASQVKEAETLALLDDGLSVVPRPDGDGLIIEGVSVITPAYNAEDSIACVIESVVAQTCPVVEHIIIDDGSADGTADLIKGFAKQYPHIRYIHQPQQGAGVARNTGIEAVRGRYIAFLDSDDLWLPGKLEAQIGFMQREQVAFSYGDYEIRSRNDDSHLAHYRAPEWVDYAMLLRGCPIGCLTVAYDQEALGKHYMPHVRRGQDWGLWLALARHAGPARKYPGVHAVYRSGGASLSANKLAKLRDVYTIYREQERLGRVRSSWYLARHALSAVTKPR</sequence>
<dbReference type="InterPro" id="IPR001173">
    <property type="entry name" value="Glyco_trans_2-like"/>
</dbReference>
<keyword evidence="3" id="KW-1185">Reference proteome</keyword>
<dbReference type="SUPFAM" id="SSF53448">
    <property type="entry name" value="Nucleotide-diphospho-sugar transferases"/>
    <property type="match status" value="1"/>
</dbReference>
<accession>A0A2N7TY17</accession>
<evidence type="ECO:0000313" key="3">
    <source>
        <dbReference type="Proteomes" id="UP000235803"/>
    </source>
</evidence>
<proteinExistence type="predicted"/>
<evidence type="ECO:0000259" key="1">
    <source>
        <dbReference type="Pfam" id="PF00535"/>
    </source>
</evidence>
<dbReference type="Pfam" id="PF00535">
    <property type="entry name" value="Glycos_transf_2"/>
    <property type="match status" value="1"/>
</dbReference>
<feature type="domain" description="Glycosyltransferase 2-like" evidence="1">
    <location>
        <begin position="64"/>
        <end position="188"/>
    </location>
</feature>
<dbReference type="Gene3D" id="3.90.550.10">
    <property type="entry name" value="Spore Coat Polysaccharide Biosynthesis Protein SpsA, Chain A"/>
    <property type="match status" value="1"/>
</dbReference>
<dbReference type="CDD" id="cd00761">
    <property type="entry name" value="Glyco_tranf_GTA_type"/>
    <property type="match status" value="1"/>
</dbReference>
<dbReference type="Proteomes" id="UP000235803">
    <property type="component" value="Unassembled WGS sequence"/>
</dbReference>
<comment type="caution">
    <text evidence="2">The sequence shown here is derived from an EMBL/GenBank/DDBJ whole genome shotgun (WGS) entry which is preliminary data.</text>
</comment>
<dbReference type="EMBL" id="PNRF01000038">
    <property type="protein sequence ID" value="PMR73045.1"/>
    <property type="molecule type" value="Genomic_DNA"/>
</dbReference>
<name>A0A2N7TY17_9GAMM</name>
<reference evidence="2 3" key="1">
    <citation type="submission" date="2018-01" db="EMBL/GenBank/DDBJ databases">
        <title>Halomonas endophytica sp. nov., isolated from storage liquid in the stems of Populus euphratica.</title>
        <authorList>
            <person name="Chen C."/>
        </authorList>
    </citation>
    <scope>NUCLEOTIDE SEQUENCE [LARGE SCALE GENOMIC DNA]</scope>
    <source>
        <strain evidence="2 3">MC28</strain>
    </source>
</reference>